<name>A0A9P1KXY1_PARSO</name>
<protein>
    <submittedName>
        <fullName evidence="1">Uncharacterized protein</fullName>
    </submittedName>
</protein>
<organism evidence="1 2">
    <name type="scientific">Paraclostridium sordellii</name>
    <name type="common">Clostridium sordellii</name>
    <dbReference type="NCBI Taxonomy" id="1505"/>
    <lineage>
        <taxon>Bacteria</taxon>
        <taxon>Bacillati</taxon>
        <taxon>Bacillota</taxon>
        <taxon>Clostridia</taxon>
        <taxon>Peptostreptococcales</taxon>
        <taxon>Peptostreptococcaceae</taxon>
        <taxon>Paraclostridium</taxon>
    </lineage>
</organism>
<comment type="caution">
    <text evidence="1">The sequence shown here is derived from an EMBL/GenBank/DDBJ whole genome shotgun (WGS) entry which is preliminary data.</text>
</comment>
<reference evidence="2" key="1">
    <citation type="submission" date="2015-01" db="EMBL/GenBank/DDBJ databases">
        <authorList>
            <person name="Aslett A.Martin."/>
            <person name="De Silva Nishadi"/>
        </authorList>
    </citation>
    <scope>NUCLEOTIDE SEQUENCE [LARGE SCALE GENOMIC DNA]</scope>
    <source>
        <strain evidence="2">UMC4404</strain>
    </source>
</reference>
<proteinExistence type="predicted"/>
<evidence type="ECO:0000313" key="2">
    <source>
        <dbReference type="Proteomes" id="UP000049685"/>
    </source>
</evidence>
<dbReference type="Proteomes" id="UP000049685">
    <property type="component" value="Unassembled WGS sequence"/>
</dbReference>
<evidence type="ECO:0000313" key="1">
    <source>
        <dbReference type="EMBL" id="CEN31373.1"/>
    </source>
</evidence>
<accession>A0A9P1KXY1</accession>
<sequence length="52" mass="6040">MLKIEKIEEKEVVEVLAQKDCSTKENPFGWYKGCDDDCTDPNHMPWYGSPAY</sequence>
<dbReference type="AlphaFoldDB" id="A0A9P1KXY1"/>
<dbReference type="RefSeq" id="WP_155490186.1">
    <property type="nucleotide sequence ID" value="NZ_CDNY01000001.1"/>
</dbReference>
<dbReference type="EMBL" id="CDNY01000001">
    <property type="protein sequence ID" value="CEN31373.1"/>
    <property type="molecule type" value="Genomic_DNA"/>
</dbReference>
<gene>
    <name evidence="1" type="ORF">UMC4404_32051</name>
</gene>